<dbReference type="Proteomes" id="UP000664521">
    <property type="component" value="Unassembled WGS sequence"/>
</dbReference>
<evidence type="ECO:0000256" key="1">
    <source>
        <dbReference type="SAM" id="MobiDB-lite"/>
    </source>
</evidence>
<comment type="caution">
    <text evidence="2">The sequence shown here is derived from an EMBL/GenBank/DDBJ whole genome shotgun (WGS) entry which is preliminary data.</text>
</comment>
<organism evidence="2 3">
    <name type="scientific">Heterodermia speciosa</name>
    <dbReference type="NCBI Taxonomy" id="116794"/>
    <lineage>
        <taxon>Eukaryota</taxon>
        <taxon>Fungi</taxon>
        <taxon>Dikarya</taxon>
        <taxon>Ascomycota</taxon>
        <taxon>Pezizomycotina</taxon>
        <taxon>Lecanoromycetes</taxon>
        <taxon>OSLEUM clade</taxon>
        <taxon>Lecanoromycetidae</taxon>
        <taxon>Caliciales</taxon>
        <taxon>Physciaceae</taxon>
        <taxon>Heterodermia</taxon>
    </lineage>
</organism>
<protein>
    <submittedName>
        <fullName evidence="2">Uncharacterized protein</fullName>
    </submittedName>
</protein>
<evidence type="ECO:0000313" key="3">
    <source>
        <dbReference type="Proteomes" id="UP000664521"/>
    </source>
</evidence>
<feature type="region of interest" description="Disordered" evidence="1">
    <location>
        <begin position="1"/>
        <end position="24"/>
    </location>
</feature>
<dbReference type="AlphaFoldDB" id="A0A8H3PJY9"/>
<feature type="region of interest" description="Disordered" evidence="1">
    <location>
        <begin position="144"/>
        <end position="284"/>
    </location>
</feature>
<dbReference type="EMBL" id="CAJPDS010000328">
    <property type="protein sequence ID" value="CAF9942155.1"/>
    <property type="molecule type" value="Genomic_DNA"/>
</dbReference>
<accession>A0A8H3PJY9</accession>
<keyword evidence="3" id="KW-1185">Reference proteome</keyword>
<feature type="compositionally biased region" description="Acidic residues" evidence="1">
    <location>
        <begin position="154"/>
        <end position="174"/>
    </location>
</feature>
<reference evidence="2" key="1">
    <citation type="submission" date="2021-03" db="EMBL/GenBank/DDBJ databases">
        <authorList>
            <person name="Tagirdzhanova G."/>
        </authorList>
    </citation>
    <scope>NUCLEOTIDE SEQUENCE</scope>
</reference>
<proteinExistence type="predicted"/>
<name>A0A8H3PJY9_9LECA</name>
<evidence type="ECO:0000313" key="2">
    <source>
        <dbReference type="EMBL" id="CAF9942155.1"/>
    </source>
</evidence>
<feature type="compositionally biased region" description="Polar residues" evidence="1">
    <location>
        <begin position="234"/>
        <end position="243"/>
    </location>
</feature>
<gene>
    <name evidence="2" type="ORF">HETSPECPRED_005274</name>
</gene>
<feature type="compositionally biased region" description="Polar residues" evidence="1">
    <location>
        <begin position="180"/>
        <end position="189"/>
    </location>
</feature>
<sequence length="406" mass="44223">MARLYNDPVPDDFDTDDKDQLPPAGYTLSDEWKFAVKDLSAAIRHSRWPDSFESHGKVVKTDQGRGTPAIITDSNGVNYYATCFGNVNLFGDDGVKFGLNRFSTGKASGLGEYKLNLQVPTGTGPVAFTGPATRKRMAQALATLNAKKPKMEESDNPEATETEGEETMVEEAMGEETTVQDTPSKTQSKLKGATKGKGMAGSRKTRKPAKKDDITITPMKSDTPTNVLGAKSMLDNSSPLTDSASKRIGSASKKTKPDPSMFDPISSGSDEPPPKAKDNTGDLQRQLDQSVQEISRLKHKVQHSMALARNLTSVLSTSTTGYLRVVDAIPTARSDVVNQTMEKLEKKFDDFQGRYQLDLTPIVEDGAVKPGEGIKLLLTLGEDLLDTLAKRLEGKMETDRKVKKEE</sequence>